<dbReference type="PANTHER" id="PTHR43133:SF46">
    <property type="entry name" value="RNA POLYMERASE SIGMA-70 FACTOR ECF SUBFAMILY"/>
    <property type="match status" value="1"/>
</dbReference>
<evidence type="ECO:0000256" key="3">
    <source>
        <dbReference type="ARBA" id="ARBA00023082"/>
    </source>
</evidence>
<dbReference type="CDD" id="cd06171">
    <property type="entry name" value="Sigma70_r4"/>
    <property type="match status" value="1"/>
</dbReference>
<evidence type="ECO:0000313" key="7">
    <source>
        <dbReference type="EMBL" id="QTD36579.1"/>
    </source>
</evidence>
<dbReference type="InterPro" id="IPR013249">
    <property type="entry name" value="RNA_pol_sigma70_r4_t2"/>
</dbReference>
<comment type="similarity">
    <text evidence="1">Belongs to the sigma-70 factor family. ECF subfamily.</text>
</comment>
<evidence type="ECO:0000256" key="1">
    <source>
        <dbReference type="ARBA" id="ARBA00010641"/>
    </source>
</evidence>
<keyword evidence="2" id="KW-0805">Transcription regulation</keyword>
<evidence type="ECO:0000256" key="4">
    <source>
        <dbReference type="ARBA" id="ARBA00023163"/>
    </source>
</evidence>
<accession>A0ABX7SQR5</accession>
<dbReference type="Gene3D" id="1.10.1740.10">
    <property type="match status" value="1"/>
</dbReference>
<dbReference type="InterPro" id="IPR036388">
    <property type="entry name" value="WH-like_DNA-bd_sf"/>
</dbReference>
<dbReference type="NCBIfam" id="TIGR02985">
    <property type="entry name" value="Sig70_bacteroi1"/>
    <property type="match status" value="1"/>
</dbReference>
<dbReference type="InterPro" id="IPR039425">
    <property type="entry name" value="RNA_pol_sigma-70-like"/>
</dbReference>
<dbReference type="Gene3D" id="1.10.10.10">
    <property type="entry name" value="Winged helix-like DNA-binding domain superfamily/Winged helix DNA-binding domain"/>
    <property type="match status" value="1"/>
</dbReference>
<sequence length="196" mass="23162">MMLKSLTDNELVNEITFGNTNAFKILHDKYAHSMFLYAYNVIKDKQICEDIVQNIFIDLWSKRKEIKITSVKSFLFRAVKYQIFNYFRDQKFNKEDVTRLNLIDISIDALKKMEYSELEIAVKNSVSKLPKRCKEIFELSRFENKSNKEIAEILNISIQGVKNQISKGLKHVKQDLKKQGHQIYFICSSHHLNYIL</sequence>
<reference evidence="7 8" key="1">
    <citation type="submission" date="2021-03" db="EMBL/GenBank/DDBJ databases">
        <title>Complete genome of Polaribacter_sp.G4M1.</title>
        <authorList>
            <person name="Jeong S.W."/>
            <person name="Bae J.W."/>
        </authorList>
    </citation>
    <scope>NUCLEOTIDE SEQUENCE [LARGE SCALE GENOMIC DNA]</scope>
    <source>
        <strain evidence="7 8">G4M1</strain>
    </source>
</reference>
<name>A0ABX7SQR5_9FLAO</name>
<dbReference type="PANTHER" id="PTHR43133">
    <property type="entry name" value="RNA POLYMERASE ECF-TYPE SIGMA FACTO"/>
    <property type="match status" value="1"/>
</dbReference>
<keyword evidence="4" id="KW-0804">Transcription</keyword>
<evidence type="ECO:0000256" key="2">
    <source>
        <dbReference type="ARBA" id="ARBA00023015"/>
    </source>
</evidence>
<feature type="domain" description="RNA polymerase sigma-70 region 2" evidence="5">
    <location>
        <begin position="30"/>
        <end position="91"/>
    </location>
</feature>
<dbReference type="InterPro" id="IPR014284">
    <property type="entry name" value="RNA_pol_sigma-70_dom"/>
</dbReference>
<dbReference type="InterPro" id="IPR013324">
    <property type="entry name" value="RNA_pol_sigma_r3/r4-like"/>
</dbReference>
<feature type="domain" description="RNA polymerase sigma factor 70 region 4 type 2" evidence="6">
    <location>
        <begin position="124"/>
        <end position="171"/>
    </location>
</feature>
<keyword evidence="8" id="KW-1185">Reference proteome</keyword>
<protein>
    <submittedName>
        <fullName evidence="7">RNA polymerase sigma-70 factor</fullName>
    </submittedName>
</protein>
<dbReference type="Proteomes" id="UP000663935">
    <property type="component" value="Chromosome"/>
</dbReference>
<proteinExistence type="inferred from homology"/>
<dbReference type="RefSeq" id="WP_207970763.1">
    <property type="nucleotide sequence ID" value="NZ_CP071795.1"/>
</dbReference>
<evidence type="ECO:0000313" key="8">
    <source>
        <dbReference type="Proteomes" id="UP000663935"/>
    </source>
</evidence>
<dbReference type="SUPFAM" id="SSF88659">
    <property type="entry name" value="Sigma3 and sigma4 domains of RNA polymerase sigma factors"/>
    <property type="match status" value="1"/>
</dbReference>
<dbReference type="InterPro" id="IPR014327">
    <property type="entry name" value="RNA_pol_sigma70_bacteroid"/>
</dbReference>
<dbReference type="InterPro" id="IPR013325">
    <property type="entry name" value="RNA_pol_sigma_r2"/>
</dbReference>
<keyword evidence="3" id="KW-0731">Sigma factor</keyword>
<evidence type="ECO:0000259" key="5">
    <source>
        <dbReference type="Pfam" id="PF04542"/>
    </source>
</evidence>
<dbReference type="InterPro" id="IPR007627">
    <property type="entry name" value="RNA_pol_sigma70_r2"/>
</dbReference>
<evidence type="ECO:0000259" key="6">
    <source>
        <dbReference type="Pfam" id="PF08281"/>
    </source>
</evidence>
<dbReference type="EMBL" id="CP071795">
    <property type="protein sequence ID" value="QTD36579.1"/>
    <property type="molecule type" value="Genomic_DNA"/>
</dbReference>
<gene>
    <name evidence="7" type="ORF">JL193_10525</name>
</gene>
<dbReference type="Pfam" id="PF08281">
    <property type="entry name" value="Sigma70_r4_2"/>
    <property type="match status" value="1"/>
</dbReference>
<dbReference type="SUPFAM" id="SSF88946">
    <property type="entry name" value="Sigma2 domain of RNA polymerase sigma factors"/>
    <property type="match status" value="1"/>
</dbReference>
<dbReference type="Pfam" id="PF04542">
    <property type="entry name" value="Sigma70_r2"/>
    <property type="match status" value="1"/>
</dbReference>
<dbReference type="NCBIfam" id="TIGR02937">
    <property type="entry name" value="sigma70-ECF"/>
    <property type="match status" value="1"/>
</dbReference>
<organism evidence="7 8">
    <name type="scientific">Polaribacter batillariae</name>
    <dbReference type="NCBI Taxonomy" id="2808900"/>
    <lineage>
        <taxon>Bacteria</taxon>
        <taxon>Pseudomonadati</taxon>
        <taxon>Bacteroidota</taxon>
        <taxon>Flavobacteriia</taxon>
        <taxon>Flavobacteriales</taxon>
        <taxon>Flavobacteriaceae</taxon>
    </lineage>
</organism>